<dbReference type="Proteomes" id="UP000007488">
    <property type="component" value="Chromosome"/>
</dbReference>
<protein>
    <submittedName>
        <fullName evidence="2">Uncharacterized protein</fullName>
    </submittedName>
</protein>
<sequence>MWKRLKRELLFEYYWYRRHFKVLRQLESPLGFFGAVFVISSIFLLVIIGQAFAAIFRNMIPVVKGSDIAGVYWTSIILAIKFTIVLLIFIVSLIIVLFIKFSRKR</sequence>
<feature type="transmembrane region" description="Helical" evidence="1">
    <location>
        <begin position="76"/>
        <end position="99"/>
    </location>
</feature>
<keyword evidence="1" id="KW-0812">Transmembrane</keyword>
<keyword evidence="1" id="KW-0472">Membrane</keyword>
<keyword evidence="3" id="KW-1185">Reference proteome</keyword>
<reference evidence="2 3" key="1">
    <citation type="journal article" date="2011" name="Stand. Genomic Sci.">
        <title>Complete genome sequence of Syntrophobotulus glycolicus type strain (FlGlyR).</title>
        <authorList>
            <person name="Han C."/>
            <person name="Mwirichia R."/>
            <person name="Chertkov O."/>
            <person name="Held B."/>
            <person name="Lapidus A."/>
            <person name="Nolan M."/>
            <person name="Lucas S."/>
            <person name="Hammon N."/>
            <person name="Deshpande S."/>
            <person name="Cheng J.F."/>
            <person name="Tapia R."/>
            <person name="Goodwin L."/>
            <person name="Pitluck S."/>
            <person name="Huntemann M."/>
            <person name="Liolios K."/>
            <person name="Ivanova N."/>
            <person name="Pagani I."/>
            <person name="Mavromatis K."/>
            <person name="Ovchinikova G."/>
            <person name="Pati A."/>
            <person name="Chen A."/>
            <person name="Palaniappan K."/>
            <person name="Land M."/>
            <person name="Hauser L."/>
            <person name="Brambilla E.M."/>
            <person name="Rohde M."/>
            <person name="Spring S."/>
            <person name="Sikorski J."/>
            <person name="Goker M."/>
            <person name="Woyke T."/>
            <person name="Bristow J."/>
            <person name="Eisen J.A."/>
            <person name="Markowitz V."/>
            <person name="Hugenholtz P."/>
            <person name="Kyrpides N.C."/>
            <person name="Klenk H.P."/>
            <person name="Detter J.C."/>
        </authorList>
    </citation>
    <scope>NUCLEOTIDE SEQUENCE [LARGE SCALE GENOMIC DNA]</scope>
    <source>
        <strain evidence="3">DSM 8271 / FlGlyR</strain>
    </source>
</reference>
<dbReference type="HOGENOM" id="CLU_176127_0_0_9"/>
<dbReference type="EMBL" id="CP002547">
    <property type="protein sequence ID" value="ADY54601.1"/>
    <property type="molecule type" value="Genomic_DNA"/>
</dbReference>
<proteinExistence type="predicted"/>
<evidence type="ECO:0000256" key="1">
    <source>
        <dbReference type="SAM" id="Phobius"/>
    </source>
</evidence>
<dbReference type="STRING" id="645991.Sgly_0230"/>
<dbReference type="eggNOG" id="ENOG5033786">
    <property type="taxonomic scope" value="Bacteria"/>
</dbReference>
<evidence type="ECO:0000313" key="2">
    <source>
        <dbReference type="EMBL" id="ADY54601.1"/>
    </source>
</evidence>
<keyword evidence="1" id="KW-1133">Transmembrane helix</keyword>
<accession>F0SWB5</accession>
<reference evidence="3" key="2">
    <citation type="submission" date="2011-02" db="EMBL/GenBank/DDBJ databases">
        <title>The complete genome of Syntrophobotulus glycolicus DSM 8271.</title>
        <authorList>
            <person name="Lucas S."/>
            <person name="Copeland A."/>
            <person name="Lapidus A."/>
            <person name="Bruce D."/>
            <person name="Goodwin L."/>
            <person name="Pitluck S."/>
            <person name="Kyrpides N."/>
            <person name="Mavromatis K."/>
            <person name="Pagani I."/>
            <person name="Ivanova N."/>
            <person name="Mikhailova N."/>
            <person name="Chertkov O."/>
            <person name="Held B."/>
            <person name="Detter J.C."/>
            <person name="Tapia R."/>
            <person name="Han C."/>
            <person name="Land M."/>
            <person name="Hauser L."/>
            <person name="Markowitz V."/>
            <person name="Cheng J.-F."/>
            <person name="Hugenholtz P."/>
            <person name="Woyke T."/>
            <person name="Wu D."/>
            <person name="Spring S."/>
            <person name="Schroeder M."/>
            <person name="Brambilla E."/>
            <person name="Klenk H.-P."/>
            <person name="Eisen J.A."/>
        </authorList>
    </citation>
    <scope>NUCLEOTIDE SEQUENCE [LARGE SCALE GENOMIC DNA]</scope>
    <source>
        <strain evidence="3">DSM 8271 / FlGlyR</strain>
    </source>
</reference>
<dbReference type="OrthoDB" id="1799358at2"/>
<name>F0SWB5_SYNGF</name>
<evidence type="ECO:0000313" key="3">
    <source>
        <dbReference type="Proteomes" id="UP000007488"/>
    </source>
</evidence>
<organism evidence="2 3">
    <name type="scientific">Syntrophobotulus glycolicus (strain DSM 8271 / FlGlyR)</name>
    <dbReference type="NCBI Taxonomy" id="645991"/>
    <lineage>
        <taxon>Bacteria</taxon>
        <taxon>Bacillati</taxon>
        <taxon>Bacillota</taxon>
        <taxon>Clostridia</taxon>
        <taxon>Eubacteriales</taxon>
        <taxon>Desulfitobacteriaceae</taxon>
        <taxon>Syntrophobotulus</taxon>
    </lineage>
</organism>
<dbReference type="AlphaFoldDB" id="F0SWB5"/>
<dbReference type="KEGG" id="sgy:Sgly_0230"/>
<feature type="transmembrane region" description="Helical" evidence="1">
    <location>
        <begin position="30"/>
        <end position="56"/>
    </location>
</feature>
<gene>
    <name evidence="2" type="ordered locus">Sgly_0230</name>
</gene>